<evidence type="ECO:0000313" key="2">
    <source>
        <dbReference type="Proteomes" id="UP000790709"/>
    </source>
</evidence>
<keyword evidence="2" id="KW-1185">Reference proteome</keyword>
<organism evidence="1 2">
    <name type="scientific">Leucogyrophana mollusca</name>
    <dbReference type="NCBI Taxonomy" id="85980"/>
    <lineage>
        <taxon>Eukaryota</taxon>
        <taxon>Fungi</taxon>
        <taxon>Dikarya</taxon>
        <taxon>Basidiomycota</taxon>
        <taxon>Agaricomycotina</taxon>
        <taxon>Agaricomycetes</taxon>
        <taxon>Agaricomycetidae</taxon>
        <taxon>Boletales</taxon>
        <taxon>Boletales incertae sedis</taxon>
        <taxon>Leucogyrophana</taxon>
    </lineage>
</organism>
<sequence length="99" mass="11033">MEFFFTEIRCLNRRTEDGGPTGIKGPEERTLFSCDLFQRICHALLFVLVGLHLCLVGFAVGHLGHRVKDIYNSVGPLPLRLDICLHIAVIGNNGESKLI</sequence>
<dbReference type="EMBL" id="MU266613">
    <property type="protein sequence ID" value="KAH7919994.1"/>
    <property type="molecule type" value="Genomic_DNA"/>
</dbReference>
<accession>A0ACB8B367</accession>
<reference evidence="1" key="1">
    <citation type="journal article" date="2021" name="New Phytol.">
        <title>Evolutionary innovations through gain and loss of genes in the ectomycorrhizal Boletales.</title>
        <authorList>
            <person name="Wu G."/>
            <person name="Miyauchi S."/>
            <person name="Morin E."/>
            <person name="Kuo A."/>
            <person name="Drula E."/>
            <person name="Varga T."/>
            <person name="Kohler A."/>
            <person name="Feng B."/>
            <person name="Cao Y."/>
            <person name="Lipzen A."/>
            <person name="Daum C."/>
            <person name="Hundley H."/>
            <person name="Pangilinan J."/>
            <person name="Johnson J."/>
            <person name="Barry K."/>
            <person name="LaButti K."/>
            <person name="Ng V."/>
            <person name="Ahrendt S."/>
            <person name="Min B."/>
            <person name="Choi I.G."/>
            <person name="Park H."/>
            <person name="Plett J.M."/>
            <person name="Magnuson J."/>
            <person name="Spatafora J.W."/>
            <person name="Nagy L.G."/>
            <person name="Henrissat B."/>
            <person name="Grigoriev I.V."/>
            <person name="Yang Z.L."/>
            <person name="Xu J."/>
            <person name="Martin F.M."/>
        </authorList>
    </citation>
    <scope>NUCLEOTIDE SEQUENCE</scope>
    <source>
        <strain evidence="1">KUC20120723A-06</strain>
    </source>
</reference>
<gene>
    <name evidence="1" type="ORF">BV22DRAFT_832614</name>
</gene>
<evidence type="ECO:0000313" key="1">
    <source>
        <dbReference type="EMBL" id="KAH7919994.1"/>
    </source>
</evidence>
<name>A0ACB8B367_9AGAM</name>
<proteinExistence type="predicted"/>
<comment type="caution">
    <text evidence="1">The sequence shown here is derived from an EMBL/GenBank/DDBJ whole genome shotgun (WGS) entry which is preliminary data.</text>
</comment>
<protein>
    <submittedName>
        <fullName evidence="1">Uncharacterized protein</fullName>
    </submittedName>
</protein>
<dbReference type="Proteomes" id="UP000790709">
    <property type="component" value="Unassembled WGS sequence"/>
</dbReference>